<sequence>MLSQLFLTLVNMLVVEPAQAEIGNRLAKLGAPPAITKDVTSCVTAAAPILAQLYSEDPVRGVVTAFRLWSGTTTYSAVLRAEVPACEPALLAAEPYLARPAS</sequence>
<dbReference type="RefSeq" id="WP_213359263.1">
    <property type="nucleotide sequence ID" value="NZ_BSFM01000017.1"/>
</dbReference>
<comment type="caution">
    <text evidence="1">The sequence shown here is derived from an EMBL/GenBank/DDBJ whole genome shotgun (WGS) entry which is preliminary data.</text>
</comment>
<gene>
    <name evidence="1" type="ORF">GCM10017653_36900</name>
</gene>
<accession>A0A9W6JXD0</accession>
<protein>
    <submittedName>
        <fullName evidence="1">Uncharacterized protein</fullName>
    </submittedName>
</protein>
<proteinExistence type="predicted"/>
<reference evidence="1" key="2">
    <citation type="submission" date="2023-01" db="EMBL/GenBank/DDBJ databases">
        <authorList>
            <person name="Sun Q."/>
            <person name="Evtushenko L."/>
        </authorList>
    </citation>
    <scope>NUCLEOTIDE SEQUENCE</scope>
    <source>
        <strain evidence="1">VKM B-2789</strain>
    </source>
</reference>
<dbReference type="AlphaFoldDB" id="A0A9W6JXD0"/>
<evidence type="ECO:0000313" key="2">
    <source>
        <dbReference type="Proteomes" id="UP001143330"/>
    </source>
</evidence>
<evidence type="ECO:0000313" key="1">
    <source>
        <dbReference type="EMBL" id="GLK85620.1"/>
    </source>
</evidence>
<name>A0A9W6JXD0_9HYPH</name>
<organism evidence="1 2">
    <name type="scientific">Ancylobacter defluvii</name>
    <dbReference type="NCBI Taxonomy" id="1282440"/>
    <lineage>
        <taxon>Bacteria</taxon>
        <taxon>Pseudomonadati</taxon>
        <taxon>Pseudomonadota</taxon>
        <taxon>Alphaproteobacteria</taxon>
        <taxon>Hyphomicrobiales</taxon>
        <taxon>Xanthobacteraceae</taxon>
        <taxon>Ancylobacter</taxon>
    </lineage>
</organism>
<reference evidence="1" key="1">
    <citation type="journal article" date="2014" name="Int. J. Syst. Evol. Microbiol.">
        <title>Complete genome sequence of Corynebacterium casei LMG S-19264T (=DSM 44701T), isolated from a smear-ripened cheese.</title>
        <authorList>
            <consortium name="US DOE Joint Genome Institute (JGI-PGF)"/>
            <person name="Walter F."/>
            <person name="Albersmeier A."/>
            <person name="Kalinowski J."/>
            <person name="Ruckert C."/>
        </authorList>
    </citation>
    <scope>NUCLEOTIDE SEQUENCE</scope>
    <source>
        <strain evidence="1">VKM B-2789</strain>
    </source>
</reference>
<dbReference type="EMBL" id="BSFM01000017">
    <property type="protein sequence ID" value="GLK85620.1"/>
    <property type="molecule type" value="Genomic_DNA"/>
</dbReference>
<dbReference type="Proteomes" id="UP001143330">
    <property type="component" value="Unassembled WGS sequence"/>
</dbReference>
<keyword evidence="2" id="KW-1185">Reference proteome</keyword>